<evidence type="ECO:0000313" key="1">
    <source>
        <dbReference type="EMBL" id="KAL3585226.1"/>
    </source>
</evidence>
<evidence type="ECO:0000313" key="2">
    <source>
        <dbReference type="Proteomes" id="UP000309997"/>
    </source>
</evidence>
<sequence>MAEKGKEEEAIEYYLEDEDGDEEGEVLNRVESSSSGGGGGGGGDEDDGGKYGTFSSQQWPQSFIETIDPYTISVSPNFGFLRRGPISQSSSHENCSKSFSDADARTPFLSDVEKNYQKEESDRISIARSSFSKASFHIGEVPVPHGCSFTQTVFNSFNVMVGVGVLSMPYTVKQGGWASLVLLVVFALVCCYTATLMKHCFESKEGIISYPDVGEAAFGKYGRLAISVSFHVTLSSYCVEFITLEGDNLSRLFPGTSLDSAGFHLDSKHLFGITVALVVLPTVWLRDLRVISYLSACGVLATIMIVLCMILVGTVDGVGFHENGPLVKWSGIPFVVGVHGFCYSAHSVFPNIYQSMADKRQFTKAVIACFVLSFVIYGGVATLGFLMFGERTLSQITLNMPAHTLTSKIALWTTVSTRFYIPPLLTVRSIEELLPIRVANSLWCYFLLRTALVASSVCVAFSIPFFGLVMALMGSVLCIFVAVILPALCFLKIMGKKATRTHVVLSSMTAALGIICAIVGTYSSLSDIVKQYQLSLVDLGRVAVLDAISRAKNNLGLSQFEKEKKNKSPEALFPHAKERNRPIWDPASLSPLSNGASAPDLVFLHLWKGQISWLAGADLLNLVPMRNLCDASERIRSTDVTSMSVLPSSEDINLCVTSCLFRPIFEQQFPTLTFRSSNLGQEKSTRRRSWRTIPEAGNPARIN</sequence>
<comment type="caution">
    <text evidence="1">The sequence shown here is derived from an EMBL/GenBank/DDBJ whole genome shotgun (WGS) entry which is preliminary data.</text>
</comment>
<accession>A0ACC4C1D3</accession>
<dbReference type="Proteomes" id="UP000309997">
    <property type="component" value="Unassembled WGS sequence"/>
</dbReference>
<keyword evidence="2" id="KW-1185">Reference proteome</keyword>
<reference evidence="1 2" key="1">
    <citation type="journal article" date="2024" name="Plant Biotechnol. J.">
        <title>Genome and CRISPR/Cas9 system of a widespread forest tree (Populus alba) in the world.</title>
        <authorList>
            <person name="Liu Y.J."/>
            <person name="Jiang P.F."/>
            <person name="Han X.M."/>
            <person name="Li X.Y."/>
            <person name="Wang H.M."/>
            <person name="Wang Y.J."/>
            <person name="Wang X.X."/>
            <person name="Zeng Q.Y."/>
        </authorList>
    </citation>
    <scope>NUCLEOTIDE SEQUENCE [LARGE SCALE GENOMIC DNA]</scope>
    <source>
        <strain evidence="2">cv. PAL-ZL1</strain>
    </source>
</reference>
<gene>
    <name evidence="1" type="ORF">D5086_012093</name>
</gene>
<dbReference type="EMBL" id="RCHU02000006">
    <property type="protein sequence ID" value="KAL3585226.1"/>
    <property type="molecule type" value="Genomic_DNA"/>
</dbReference>
<organism evidence="1 2">
    <name type="scientific">Populus alba</name>
    <name type="common">White poplar</name>
    <dbReference type="NCBI Taxonomy" id="43335"/>
    <lineage>
        <taxon>Eukaryota</taxon>
        <taxon>Viridiplantae</taxon>
        <taxon>Streptophyta</taxon>
        <taxon>Embryophyta</taxon>
        <taxon>Tracheophyta</taxon>
        <taxon>Spermatophyta</taxon>
        <taxon>Magnoliopsida</taxon>
        <taxon>eudicotyledons</taxon>
        <taxon>Gunneridae</taxon>
        <taxon>Pentapetalae</taxon>
        <taxon>rosids</taxon>
        <taxon>fabids</taxon>
        <taxon>Malpighiales</taxon>
        <taxon>Salicaceae</taxon>
        <taxon>Saliceae</taxon>
        <taxon>Populus</taxon>
    </lineage>
</organism>
<name>A0ACC4C1D3_POPAL</name>
<protein>
    <submittedName>
        <fullName evidence="1">Uncharacterized protein</fullName>
    </submittedName>
</protein>
<proteinExistence type="predicted"/>